<dbReference type="RefSeq" id="WP_117545282.1">
    <property type="nucleotide sequence ID" value="NZ_QVLV01000017.1"/>
</dbReference>
<dbReference type="PANTHER" id="PTHR33392:SF6">
    <property type="entry name" value="POLYISOPRENYL-TEICHOIC ACID--PEPTIDOGLYCAN TEICHOIC ACID TRANSFERASE TAGU"/>
    <property type="match status" value="1"/>
</dbReference>
<keyword evidence="6" id="KW-1185">Reference proteome</keyword>
<reference evidence="5" key="1">
    <citation type="submission" date="2018-08" db="EMBL/GenBank/DDBJ databases">
        <title>A genome reference for cultivated species of the human gut microbiota.</title>
        <authorList>
            <person name="Zou Y."/>
            <person name="Xue W."/>
            <person name="Luo G."/>
        </authorList>
    </citation>
    <scope>NUCLEOTIDE SEQUENCE [LARGE SCALE GENOMIC DNA]</scope>
    <source>
        <strain evidence="5">TF05-5AC</strain>
    </source>
</reference>
<name>A0A3E3HZD9_9FIRM</name>
<evidence type="ECO:0000256" key="1">
    <source>
        <dbReference type="ARBA" id="ARBA00006068"/>
    </source>
</evidence>
<dbReference type="PANTHER" id="PTHR33392">
    <property type="entry name" value="POLYISOPRENYL-TEICHOIC ACID--PEPTIDOGLYCAN TEICHOIC ACID TRANSFERASE TAGU"/>
    <property type="match status" value="1"/>
</dbReference>
<dbReference type="GeneID" id="97989163"/>
<feature type="region of interest" description="Disordered" evidence="2">
    <location>
        <begin position="1"/>
        <end position="99"/>
    </location>
</feature>
<evidence type="ECO:0000256" key="2">
    <source>
        <dbReference type="SAM" id="MobiDB-lite"/>
    </source>
</evidence>
<proteinExistence type="inferred from homology"/>
<keyword evidence="3" id="KW-0812">Transmembrane</keyword>
<comment type="similarity">
    <text evidence="1">Belongs to the LytR/CpsA/Psr (LCP) family.</text>
</comment>
<feature type="compositionally biased region" description="Low complexity" evidence="2">
    <location>
        <begin position="14"/>
        <end position="32"/>
    </location>
</feature>
<evidence type="ECO:0000256" key="3">
    <source>
        <dbReference type="SAM" id="Phobius"/>
    </source>
</evidence>
<keyword evidence="3" id="KW-1133">Transmembrane helix</keyword>
<dbReference type="NCBIfam" id="TIGR00350">
    <property type="entry name" value="lytR_cpsA_psr"/>
    <property type="match status" value="1"/>
</dbReference>
<evidence type="ECO:0000313" key="5">
    <source>
        <dbReference type="EMBL" id="RGE57193.1"/>
    </source>
</evidence>
<dbReference type="AlphaFoldDB" id="A0A3E3HZD9"/>
<keyword evidence="3" id="KW-0472">Membrane</keyword>
<protein>
    <submittedName>
        <fullName evidence="5">LytR family transcriptional regulator</fullName>
    </submittedName>
</protein>
<accession>A0A3E3HZD9</accession>
<feature type="domain" description="Cell envelope-related transcriptional attenuator" evidence="4">
    <location>
        <begin position="174"/>
        <end position="336"/>
    </location>
</feature>
<feature type="compositionally biased region" description="Basic residues" evidence="2">
    <location>
        <begin position="86"/>
        <end position="99"/>
    </location>
</feature>
<evidence type="ECO:0000259" key="4">
    <source>
        <dbReference type="Pfam" id="PF03816"/>
    </source>
</evidence>
<feature type="compositionally biased region" description="Basic and acidic residues" evidence="2">
    <location>
        <begin position="33"/>
        <end position="66"/>
    </location>
</feature>
<sequence length="440" mass="48773">MASSSQRGNGGNRNSGSRNNGSRNSASRSGSSRGRDEYREPRRGGYRDEYDEPRRGGSRDEYDVPRSSRGSYNDGRNTGVKNGGSKGKKNMSKKRKARKTRRIVMFTVEMVALVVLAVVLWAVLKQTSIQKINVNEEDIVINDTVENNTAMKGYRNIALFGIDARNDNLDKGNRSDTIMIASINQDTGEVKLCSVYRDTYMNLGNDKYSKCNAAYAAGGPKQAIDMLNMNLDMNITNYISIGFEGLIETIDSLGGIQIDVKEDEIKHLNNYQASMFSTETKEKLTDNYVKVTQPGLQTLNGLQATAYCRIRYTAGDDFKRAERQRTVLLACFEKAKTASVSTLNSILDSVMPHVATNLNTAEMLEVLGELTKYKVVATDGFPFETNRVTGKVGKAGSCVIPTSLEDNVVLLHKFFFEQEEYTPSPSVKSYSAIVSRDTGR</sequence>
<comment type="caution">
    <text evidence="5">The sequence shown here is derived from an EMBL/GenBank/DDBJ whole genome shotgun (WGS) entry which is preliminary data.</text>
</comment>
<feature type="compositionally biased region" description="Polar residues" evidence="2">
    <location>
        <begin position="68"/>
        <end position="80"/>
    </location>
</feature>
<dbReference type="Pfam" id="PF03816">
    <property type="entry name" value="LytR_cpsA_psr"/>
    <property type="match status" value="1"/>
</dbReference>
<dbReference type="EMBL" id="QVLV01000017">
    <property type="protein sequence ID" value="RGE57193.1"/>
    <property type="molecule type" value="Genomic_DNA"/>
</dbReference>
<dbReference type="Proteomes" id="UP000260812">
    <property type="component" value="Unassembled WGS sequence"/>
</dbReference>
<dbReference type="Gene3D" id="3.40.630.190">
    <property type="entry name" value="LCP protein"/>
    <property type="match status" value="1"/>
</dbReference>
<organism evidence="5 6">
    <name type="scientific">Eisenbergiella massiliensis</name>
    <dbReference type="NCBI Taxonomy" id="1720294"/>
    <lineage>
        <taxon>Bacteria</taxon>
        <taxon>Bacillati</taxon>
        <taxon>Bacillota</taxon>
        <taxon>Clostridia</taxon>
        <taxon>Lachnospirales</taxon>
        <taxon>Lachnospiraceae</taxon>
        <taxon>Eisenbergiella</taxon>
    </lineage>
</organism>
<gene>
    <name evidence="5" type="ORF">DXC51_20400</name>
</gene>
<evidence type="ECO:0000313" key="6">
    <source>
        <dbReference type="Proteomes" id="UP000260812"/>
    </source>
</evidence>
<feature type="transmembrane region" description="Helical" evidence="3">
    <location>
        <begin position="103"/>
        <end position="124"/>
    </location>
</feature>
<dbReference type="InterPro" id="IPR004474">
    <property type="entry name" value="LytR_CpsA_psr"/>
</dbReference>
<dbReference type="InterPro" id="IPR050922">
    <property type="entry name" value="LytR/CpsA/Psr_CW_biosynth"/>
</dbReference>